<keyword evidence="2" id="KW-0732">Signal</keyword>
<reference evidence="3" key="1">
    <citation type="submission" date="2023-07" db="EMBL/GenBank/DDBJ databases">
        <authorList>
            <consortium name="AG Swart"/>
            <person name="Singh M."/>
            <person name="Singh A."/>
            <person name="Seah K."/>
            <person name="Emmerich C."/>
        </authorList>
    </citation>
    <scope>NUCLEOTIDE SEQUENCE</scope>
    <source>
        <strain evidence="3">DP1</strain>
    </source>
</reference>
<dbReference type="PRINTS" id="PR00724">
    <property type="entry name" value="CRBOXYPTASEC"/>
</dbReference>
<protein>
    <recommendedName>
        <fullName evidence="5">Carboxypeptidase</fullName>
    </recommendedName>
</protein>
<sequence length="459" mass="52875">MKHIILILFIVVLSMATRETDLVTETLPGCSQGNFKQYSGYFNIDEVKKFHYIFVESARDPATDPVVFWFEGGPGCSSMNGYIAEHGPCAFIDDADFMPQDNPYSWNKFANVVYIESPVGTGYNNHPELLPYNDEIVSHDNMKATLEFFRMYPEFKSNEFYLSGVSYGGIYVPYLALRIDEYNQEAEEKINLKGFLIGNGVTNWKFDGFTAYMEVAFTNGIITNEFHEKLQNSGCDFAEFGRENPGREQECDGLYQEFYEKVKIANLYDVYRPVDEYYEYPDEGKTLKLLLSDEKPTCPYNLLSGFNNGKCFKSSNEIIPQKRYLNRADVKSILHIPASYTWELCSPVDYSWGIKASEWIYPKFKGKYRMMHYSGTTDGRIPTIGTQRWMEHLGWPITKERQPWFLEPHLLGGFTQSREGGLDLITVHGVGHMVAQWGKSQMFMIASSWIFGKDLPRQE</sequence>
<evidence type="ECO:0000313" key="4">
    <source>
        <dbReference type="Proteomes" id="UP001295684"/>
    </source>
</evidence>
<dbReference type="AlphaFoldDB" id="A0AAD1UFP4"/>
<dbReference type="InterPro" id="IPR001563">
    <property type="entry name" value="Peptidase_S10"/>
</dbReference>
<feature type="signal peptide" evidence="2">
    <location>
        <begin position="1"/>
        <end position="16"/>
    </location>
</feature>
<organism evidence="3 4">
    <name type="scientific">Euplotes crassus</name>
    <dbReference type="NCBI Taxonomy" id="5936"/>
    <lineage>
        <taxon>Eukaryota</taxon>
        <taxon>Sar</taxon>
        <taxon>Alveolata</taxon>
        <taxon>Ciliophora</taxon>
        <taxon>Intramacronucleata</taxon>
        <taxon>Spirotrichea</taxon>
        <taxon>Hypotrichia</taxon>
        <taxon>Euplotida</taxon>
        <taxon>Euplotidae</taxon>
        <taxon>Moneuplotes</taxon>
    </lineage>
</organism>
<comment type="caution">
    <text evidence="3">The sequence shown here is derived from an EMBL/GenBank/DDBJ whole genome shotgun (WGS) entry which is preliminary data.</text>
</comment>
<dbReference type="GO" id="GO:0004185">
    <property type="term" value="F:serine-type carboxypeptidase activity"/>
    <property type="evidence" value="ECO:0007669"/>
    <property type="project" value="InterPro"/>
</dbReference>
<evidence type="ECO:0000256" key="2">
    <source>
        <dbReference type="SAM" id="SignalP"/>
    </source>
</evidence>
<dbReference type="Pfam" id="PF00450">
    <property type="entry name" value="Peptidase_S10"/>
    <property type="match status" value="1"/>
</dbReference>
<keyword evidence="4" id="KW-1185">Reference proteome</keyword>
<evidence type="ECO:0000256" key="1">
    <source>
        <dbReference type="ARBA" id="ARBA00009431"/>
    </source>
</evidence>
<dbReference type="Gene3D" id="3.40.50.1820">
    <property type="entry name" value="alpha/beta hydrolase"/>
    <property type="match status" value="1"/>
</dbReference>
<evidence type="ECO:0000313" key="3">
    <source>
        <dbReference type="EMBL" id="CAI2368496.1"/>
    </source>
</evidence>
<dbReference type="EMBL" id="CAMPGE010009630">
    <property type="protein sequence ID" value="CAI2368496.1"/>
    <property type="molecule type" value="Genomic_DNA"/>
</dbReference>
<dbReference type="SUPFAM" id="SSF53474">
    <property type="entry name" value="alpha/beta-Hydrolases"/>
    <property type="match status" value="1"/>
</dbReference>
<dbReference type="PANTHER" id="PTHR11802:SF201">
    <property type="entry name" value="CARBOXYPEPTIDASE"/>
    <property type="match status" value="1"/>
</dbReference>
<gene>
    <name evidence="3" type="ORF">ECRASSUSDP1_LOCUS9789</name>
</gene>
<dbReference type="InterPro" id="IPR029058">
    <property type="entry name" value="AB_hydrolase_fold"/>
</dbReference>
<dbReference type="Gene3D" id="3.40.50.12670">
    <property type="match status" value="1"/>
</dbReference>
<name>A0AAD1UFP4_EUPCR</name>
<dbReference type="Proteomes" id="UP001295684">
    <property type="component" value="Unassembled WGS sequence"/>
</dbReference>
<feature type="chain" id="PRO_5042094312" description="Carboxypeptidase" evidence="2">
    <location>
        <begin position="17"/>
        <end position="459"/>
    </location>
</feature>
<dbReference type="PANTHER" id="PTHR11802">
    <property type="entry name" value="SERINE PROTEASE FAMILY S10 SERINE CARBOXYPEPTIDASE"/>
    <property type="match status" value="1"/>
</dbReference>
<accession>A0AAD1UFP4</accession>
<dbReference type="GO" id="GO:0006508">
    <property type="term" value="P:proteolysis"/>
    <property type="evidence" value="ECO:0007669"/>
    <property type="project" value="InterPro"/>
</dbReference>
<proteinExistence type="inferred from homology"/>
<comment type="similarity">
    <text evidence="1">Belongs to the peptidase S10 family.</text>
</comment>
<evidence type="ECO:0008006" key="5">
    <source>
        <dbReference type="Google" id="ProtNLM"/>
    </source>
</evidence>